<comment type="caution">
    <text evidence="1">The sequence shown here is derived from an EMBL/GenBank/DDBJ whole genome shotgun (WGS) entry which is preliminary data.</text>
</comment>
<sequence length="74" mass="8549">MNLGKIGRFTQHMMNMDEAIPVFCIIDKLSPSWKDFKHTLKHNKKKLTLVELGGHLRIEESLRAQDSDKPKATM</sequence>
<reference evidence="1" key="2">
    <citation type="submission" date="2022-01" db="EMBL/GenBank/DDBJ databases">
        <authorList>
            <person name="Yamashiro T."/>
            <person name="Shiraishi A."/>
            <person name="Satake H."/>
            <person name="Nakayama K."/>
        </authorList>
    </citation>
    <scope>NUCLEOTIDE SEQUENCE</scope>
</reference>
<accession>A0ABQ5EYW3</accession>
<protein>
    <recommendedName>
        <fullName evidence="3">Zinc finger, CCHC-type</fullName>
    </recommendedName>
</protein>
<dbReference type="EMBL" id="BQNB010016816">
    <property type="protein sequence ID" value="GJT56117.1"/>
    <property type="molecule type" value="Genomic_DNA"/>
</dbReference>
<proteinExistence type="predicted"/>
<gene>
    <name evidence="1" type="ORF">Tco_0991171</name>
</gene>
<organism evidence="1 2">
    <name type="scientific">Tanacetum coccineum</name>
    <dbReference type="NCBI Taxonomy" id="301880"/>
    <lineage>
        <taxon>Eukaryota</taxon>
        <taxon>Viridiplantae</taxon>
        <taxon>Streptophyta</taxon>
        <taxon>Embryophyta</taxon>
        <taxon>Tracheophyta</taxon>
        <taxon>Spermatophyta</taxon>
        <taxon>Magnoliopsida</taxon>
        <taxon>eudicotyledons</taxon>
        <taxon>Gunneridae</taxon>
        <taxon>Pentapetalae</taxon>
        <taxon>asterids</taxon>
        <taxon>campanulids</taxon>
        <taxon>Asterales</taxon>
        <taxon>Asteraceae</taxon>
        <taxon>Asteroideae</taxon>
        <taxon>Anthemideae</taxon>
        <taxon>Anthemidinae</taxon>
        <taxon>Tanacetum</taxon>
    </lineage>
</organism>
<reference evidence="1" key="1">
    <citation type="journal article" date="2022" name="Int. J. Mol. Sci.">
        <title>Draft Genome of Tanacetum Coccineum: Genomic Comparison of Closely Related Tanacetum-Family Plants.</title>
        <authorList>
            <person name="Yamashiro T."/>
            <person name="Shiraishi A."/>
            <person name="Nakayama K."/>
            <person name="Satake H."/>
        </authorList>
    </citation>
    <scope>NUCLEOTIDE SEQUENCE</scope>
</reference>
<name>A0ABQ5EYW3_9ASTR</name>
<evidence type="ECO:0008006" key="3">
    <source>
        <dbReference type="Google" id="ProtNLM"/>
    </source>
</evidence>
<dbReference type="Proteomes" id="UP001151760">
    <property type="component" value="Unassembled WGS sequence"/>
</dbReference>
<keyword evidence="2" id="KW-1185">Reference proteome</keyword>
<evidence type="ECO:0000313" key="2">
    <source>
        <dbReference type="Proteomes" id="UP001151760"/>
    </source>
</evidence>
<evidence type="ECO:0000313" key="1">
    <source>
        <dbReference type="EMBL" id="GJT56117.1"/>
    </source>
</evidence>